<keyword evidence="6 10" id="KW-0378">Hydrolase</keyword>
<dbReference type="InterPro" id="IPR036959">
    <property type="entry name" value="Peptidase_C12_UCH_sf"/>
</dbReference>
<dbReference type="CDD" id="cd09616">
    <property type="entry name" value="Peptidase_C12_UCH_L1_L3"/>
    <property type="match status" value="1"/>
</dbReference>
<feature type="domain" description="UCH catalytic" evidence="12">
    <location>
        <begin position="8"/>
        <end position="229"/>
    </location>
</feature>
<evidence type="ECO:0000259" key="12">
    <source>
        <dbReference type="PROSITE" id="PS52048"/>
    </source>
</evidence>
<dbReference type="EnsemblMetazoa" id="SMAR008308-RA">
    <property type="protein sequence ID" value="SMAR008308-PA"/>
    <property type="gene ID" value="SMAR008308"/>
</dbReference>
<evidence type="ECO:0000313" key="13">
    <source>
        <dbReference type="EnsemblMetazoa" id="SMAR008308-PA"/>
    </source>
</evidence>
<evidence type="ECO:0000256" key="9">
    <source>
        <dbReference type="ARBA" id="ARBA00073226"/>
    </source>
</evidence>
<keyword evidence="7 10" id="KW-0788">Thiol protease</keyword>
<keyword evidence="5 10" id="KW-0833">Ubl conjugation pathway</keyword>
<dbReference type="EC" id="3.4.19.12" evidence="3 11"/>
<feature type="site" description="Transition state stabilizer" evidence="10">
    <location>
        <position position="89"/>
    </location>
</feature>
<dbReference type="STRING" id="126957.T1J3Y3"/>
<dbReference type="PROSITE" id="PS52048">
    <property type="entry name" value="UCH_DOMAIN"/>
    <property type="match status" value="1"/>
</dbReference>
<name>T1J3Y3_STRMM</name>
<evidence type="ECO:0000256" key="7">
    <source>
        <dbReference type="ARBA" id="ARBA00022807"/>
    </source>
</evidence>
<evidence type="ECO:0000256" key="4">
    <source>
        <dbReference type="ARBA" id="ARBA00022670"/>
    </source>
</evidence>
<evidence type="ECO:0000256" key="2">
    <source>
        <dbReference type="ARBA" id="ARBA00009326"/>
    </source>
</evidence>
<evidence type="ECO:0000313" key="14">
    <source>
        <dbReference type="Proteomes" id="UP000014500"/>
    </source>
</evidence>
<evidence type="ECO:0000256" key="3">
    <source>
        <dbReference type="ARBA" id="ARBA00012759"/>
    </source>
</evidence>
<evidence type="ECO:0000256" key="5">
    <source>
        <dbReference type="ARBA" id="ARBA00022786"/>
    </source>
</evidence>
<dbReference type="GO" id="GO:0004843">
    <property type="term" value="F:cysteine-type deubiquitinase activity"/>
    <property type="evidence" value="ECO:0007669"/>
    <property type="project" value="UniProtKB-UniRule"/>
</dbReference>
<accession>T1J3Y3</accession>
<dbReference type="EMBL" id="JH431832">
    <property type="status" value="NOT_ANNOTATED_CDS"/>
    <property type="molecule type" value="Genomic_DNA"/>
</dbReference>
<dbReference type="PROSITE" id="PS00140">
    <property type="entry name" value="UCH_1"/>
    <property type="match status" value="1"/>
</dbReference>
<dbReference type="PhylomeDB" id="T1J3Y3"/>
<protein>
    <recommendedName>
        <fullName evidence="9 11">Ubiquitin carboxyl-terminal hydrolase</fullName>
        <ecNumber evidence="3 11">3.4.19.12</ecNumber>
    </recommendedName>
</protein>
<dbReference type="InterPro" id="IPR038765">
    <property type="entry name" value="Papain-like_cys_pep_sf"/>
</dbReference>
<evidence type="ECO:0000256" key="11">
    <source>
        <dbReference type="RuleBase" id="RU361215"/>
    </source>
</evidence>
<dbReference type="GO" id="GO:0005737">
    <property type="term" value="C:cytoplasm"/>
    <property type="evidence" value="ECO:0007669"/>
    <property type="project" value="TreeGrafter"/>
</dbReference>
<comment type="function">
    <text evidence="8">Ubiquitin-protein hydrolase is involved both in the processing of ubiquitin precursors and of ubiquitinated proteins. This enzyme is a thiol protease that recognizes and hydrolyzes a peptide bond at the C-terminal glycine of ubiquitin.</text>
</comment>
<dbReference type="PRINTS" id="PR00707">
    <property type="entry name" value="UBCTHYDRLASE"/>
</dbReference>
<reference evidence="13" key="2">
    <citation type="submission" date="2015-02" db="UniProtKB">
        <authorList>
            <consortium name="EnsemblMetazoa"/>
        </authorList>
    </citation>
    <scope>IDENTIFICATION</scope>
</reference>
<dbReference type="Pfam" id="PF01088">
    <property type="entry name" value="Peptidase_C12"/>
    <property type="match status" value="1"/>
</dbReference>
<dbReference type="eggNOG" id="KOG1415">
    <property type="taxonomic scope" value="Eukaryota"/>
</dbReference>
<dbReference type="Proteomes" id="UP000014500">
    <property type="component" value="Unassembled WGS sequence"/>
</dbReference>
<dbReference type="InterPro" id="IPR001578">
    <property type="entry name" value="Peptidase_C12_UCH"/>
</dbReference>
<dbReference type="GO" id="GO:0006511">
    <property type="term" value="P:ubiquitin-dependent protein catabolic process"/>
    <property type="evidence" value="ECO:0007669"/>
    <property type="project" value="UniProtKB-UniRule"/>
</dbReference>
<comment type="catalytic activity">
    <reaction evidence="1 10 11">
        <text>Thiol-dependent hydrolysis of ester, thioester, amide, peptide and isopeptide bonds formed by the C-terminal Gly of ubiquitin (a 76-residue protein attached to proteins as an intracellular targeting signal).</text>
        <dbReference type="EC" id="3.4.19.12"/>
    </reaction>
</comment>
<reference evidence="14" key="1">
    <citation type="submission" date="2011-05" db="EMBL/GenBank/DDBJ databases">
        <authorList>
            <person name="Richards S.R."/>
            <person name="Qu J."/>
            <person name="Jiang H."/>
            <person name="Jhangiani S.N."/>
            <person name="Agravi P."/>
            <person name="Goodspeed R."/>
            <person name="Gross S."/>
            <person name="Mandapat C."/>
            <person name="Jackson L."/>
            <person name="Mathew T."/>
            <person name="Pu L."/>
            <person name="Thornton R."/>
            <person name="Saada N."/>
            <person name="Wilczek-Boney K.B."/>
            <person name="Lee S."/>
            <person name="Kovar C."/>
            <person name="Wu Y."/>
            <person name="Scherer S.E."/>
            <person name="Worley K.C."/>
            <person name="Muzny D.M."/>
            <person name="Gibbs R."/>
        </authorList>
    </citation>
    <scope>NUCLEOTIDE SEQUENCE</scope>
    <source>
        <strain evidence="14">Brora</strain>
    </source>
</reference>
<organism evidence="13 14">
    <name type="scientific">Strigamia maritima</name>
    <name type="common">European centipede</name>
    <name type="synonym">Geophilus maritimus</name>
    <dbReference type="NCBI Taxonomy" id="126957"/>
    <lineage>
        <taxon>Eukaryota</taxon>
        <taxon>Metazoa</taxon>
        <taxon>Ecdysozoa</taxon>
        <taxon>Arthropoda</taxon>
        <taxon>Myriapoda</taxon>
        <taxon>Chilopoda</taxon>
        <taxon>Pleurostigmophora</taxon>
        <taxon>Geophilomorpha</taxon>
        <taxon>Linotaeniidae</taxon>
        <taxon>Strigamia</taxon>
    </lineage>
</organism>
<feature type="site" description="Important for enzyme activity" evidence="10">
    <location>
        <position position="184"/>
    </location>
</feature>
<dbReference type="Gene3D" id="3.40.532.10">
    <property type="entry name" value="Peptidase C12, ubiquitin carboxyl-terminal hydrolase"/>
    <property type="match status" value="1"/>
</dbReference>
<evidence type="ECO:0000256" key="6">
    <source>
        <dbReference type="ARBA" id="ARBA00022801"/>
    </source>
</evidence>
<evidence type="ECO:0000256" key="8">
    <source>
        <dbReference type="ARBA" id="ARBA00055560"/>
    </source>
</evidence>
<dbReference type="PANTHER" id="PTHR10589">
    <property type="entry name" value="UBIQUITIN CARBOXYL-TERMINAL HYDROLASE"/>
    <property type="match status" value="1"/>
</dbReference>
<evidence type="ECO:0000256" key="10">
    <source>
        <dbReference type="PROSITE-ProRule" id="PRU01393"/>
    </source>
</evidence>
<dbReference type="SUPFAM" id="SSF54001">
    <property type="entry name" value="Cysteine proteinases"/>
    <property type="match status" value="1"/>
</dbReference>
<sequence>MATDSKVTWLPLESNPDVMNKFIRNLGVPASWQLVDVLGLDPELLQMVPQPVLAVLLLFPYNDKIGLEIAKEDESADKAPTSDLYFIKQTISNACGTIALIHALANNVERIQLDADKSLKKFIDATKTLAPVEKAKILEVNEEICSAHKQHAQEGQTSTPNPEEPVSLHFVTLVNVDNFLFELDGRKTSAVNHGATTEATFLEDAAKVCKKFIERDPEEVHFSVVALTAAQGDN</sequence>
<comment type="similarity">
    <text evidence="2 10 11">Belongs to the peptidase C12 family.</text>
</comment>
<dbReference type="InterPro" id="IPR057254">
    <property type="entry name" value="UCH_AS"/>
</dbReference>
<keyword evidence="14" id="KW-1185">Reference proteome</keyword>
<evidence type="ECO:0000256" key="1">
    <source>
        <dbReference type="ARBA" id="ARBA00000707"/>
    </source>
</evidence>
<proteinExistence type="inferred from homology"/>
<dbReference type="GO" id="GO:0016579">
    <property type="term" value="P:protein deubiquitination"/>
    <property type="evidence" value="ECO:0007669"/>
    <property type="project" value="TreeGrafter"/>
</dbReference>
<dbReference type="HOGENOM" id="CLU_054406_1_1_1"/>
<dbReference type="AlphaFoldDB" id="T1J3Y3"/>
<dbReference type="FunFam" id="3.40.532.10:FF:000006">
    <property type="entry name" value="Ubiquitin carboxyl-terminal hydrolase"/>
    <property type="match status" value="1"/>
</dbReference>
<dbReference type="PANTHER" id="PTHR10589:SF17">
    <property type="entry name" value="UBIQUITIN CARBOXYL-TERMINAL HYDROLASE"/>
    <property type="match status" value="1"/>
</dbReference>
<feature type="active site" description="Proton donor" evidence="10">
    <location>
        <position position="169"/>
    </location>
</feature>
<keyword evidence="4 10" id="KW-0645">Protease</keyword>
<dbReference type="OMA" id="IDLHYVC"/>
<feature type="active site" description="Nucleophile" evidence="10">
    <location>
        <position position="95"/>
    </location>
</feature>